<protein>
    <submittedName>
        <fullName evidence="1">(salmon louse) hypothetical protein</fullName>
    </submittedName>
</protein>
<organism evidence="1 2">
    <name type="scientific">Lepeophtheirus salmonis</name>
    <name type="common">Salmon louse</name>
    <name type="synonym">Caligus salmonis</name>
    <dbReference type="NCBI Taxonomy" id="72036"/>
    <lineage>
        <taxon>Eukaryota</taxon>
        <taxon>Metazoa</taxon>
        <taxon>Ecdysozoa</taxon>
        <taxon>Arthropoda</taxon>
        <taxon>Crustacea</taxon>
        <taxon>Multicrustacea</taxon>
        <taxon>Hexanauplia</taxon>
        <taxon>Copepoda</taxon>
        <taxon>Siphonostomatoida</taxon>
        <taxon>Caligidae</taxon>
        <taxon>Lepeophtheirus</taxon>
    </lineage>
</organism>
<proteinExistence type="predicted"/>
<evidence type="ECO:0000313" key="2">
    <source>
        <dbReference type="Proteomes" id="UP000675881"/>
    </source>
</evidence>
<dbReference type="AlphaFoldDB" id="A0A7R8HBT4"/>
<evidence type="ECO:0000313" key="1">
    <source>
        <dbReference type="EMBL" id="CAF2994681.1"/>
    </source>
</evidence>
<sequence>MFNRIFVKDDEGKYQHIVWRDGDERVNIKIYECTRLMFGDKPKARRVLFKDTNVDYIATSVKRAEVASKILVVLDRILHCGGFKIKRWYSSALSSGETCVVIPVLGHNLDVESDYIRLGCSNMGSPRNSSSCFDAVENSCSIVVGMRNRLGYRSTRKEAEVWKTRIESLELLEEVQRIRSLRPKNVVGVPKIYGFADGGELPYGACVFVRWRMEQEDLKLDL</sequence>
<accession>A0A7R8HBT4</accession>
<reference evidence="1" key="1">
    <citation type="submission" date="2021-02" db="EMBL/GenBank/DDBJ databases">
        <authorList>
            <person name="Bekaert M."/>
        </authorList>
    </citation>
    <scope>NUCLEOTIDE SEQUENCE</scope>
    <source>
        <strain evidence="1">IoA-00</strain>
    </source>
</reference>
<dbReference type="Proteomes" id="UP000675881">
    <property type="component" value="Chromosome 7"/>
</dbReference>
<keyword evidence="2" id="KW-1185">Reference proteome</keyword>
<dbReference type="OrthoDB" id="6381828at2759"/>
<dbReference type="EMBL" id="HG994586">
    <property type="protein sequence ID" value="CAF2994681.1"/>
    <property type="molecule type" value="Genomic_DNA"/>
</dbReference>
<gene>
    <name evidence="1" type="ORF">LSAA_13058</name>
</gene>
<name>A0A7R8HBT4_LEPSM</name>